<dbReference type="Pfam" id="PF00581">
    <property type="entry name" value="Rhodanese"/>
    <property type="match status" value="1"/>
</dbReference>
<dbReference type="Pfam" id="PF17773">
    <property type="entry name" value="UPF0176_N"/>
    <property type="match status" value="1"/>
</dbReference>
<dbReference type="KEGG" id="gtt:GUITHDRAFT_70716"/>
<gene>
    <name evidence="3" type="ORF">GUITHDRAFT_70716</name>
</gene>
<dbReference type="Proteomes" id="UP000011087">
    <property type="component" value="Unassembled WGS sequence"/>
</dbReference>
<dbReference type="eggNOG" id="ENOG502QPZW">
    <property type="taxonomic scope" value="Eukaryota"/>
</dbReference>
<dbReference type="OrthoDB" id="25002at2759"/>
<evidence type="ECO:0000313" key="4">
    <source>
        <dbReference type="EnsemblProtists" id="EKX46237"/>
    </source>
</evidence>
<feature type="region of interest" description="Disordered" evidence="1">
    <location>
        <begin position="328"/>
        <end position="350"/>
    </location>
</feature>
<name>L1JD61_GUITC</name>
<dbReference type="InterPro" id="IPR001763">
    <property type="entry name" value="Rhodanese-like_dom"/>
</dbReference>
<evidence type="ECO:0000313" key="3">
    <source>
        <dbReference type="EMBL" id="EKX46237.1"/>
    </source>
</evidence>
<dbReference type="NCBIfam" id="NF001133">
    <property type="entry name" value="PRK00142.1-1"/>
    <property type="match status" value="1"/>
</dbReference>
<protein>
    <recommendedName>
        <fullName evidence="2">Rhodanese domain-containing protein</fullName>
    </recommendedName>
</protein>
<accession>L1JD61</accession>
<reference evidence="5" key="2">
    <citation type="submission" date="2012-11" db="EMBL/GenBank/DDBJ databases">
        <authorList>
            <person name="Kuo A."/>
            <person name="Curtis B.A."/>
            <person name="Tanifuji G."/>
            <person name="Burki F."/>
            <person name="Gruber A."/>
            <person name="Irimia M."/>
            <person name="Maruyama S."/>
            <person name="Arias M.C."/>
            <person name="Ball S.G."/>
            <person name="Gile G.H."/>
            <person name="Hirakawa Y."/>
            <person name="Hopkins J.F."/>
            <person name="Rensing S.A."/>
            <person name="Schmutz J."/>
            <person name="Symeonidi A."/>
            <person name="Elias M."/>
            <person name="Eveleigh R.J."/>
            <person name="Herman E.K."/>
            <person name="Klute M.J."/>
            <person name="Nakayama T."/>
            <person name="Obornik M."/>
            <person name="Reyes-Prieto A."/>
            <person name="Armbrust E.V."/>
            <person name="Aves S.J."/>
            <person name="Beiko R.G."/>
            <person name="Coutinho P."/>
            <person name="Dacks J.B."/>
            <person name="Durnford D.G."/>
            <person name="Fast N.M."/>
            <person name="Green B.R."/>
            <person name="Grisdale C."/>
            <person name="Hempe F."/>
            <person name="Henrissat B."/>
            <person name="Hoppner M.P."/>
            <person name="Ishida K.-I."/>
            <person name="Kim E."/>
            <person name="Koreny L."/>
            <person name="Kroth P.G."/>
            <person name="Liu Y."/>
            <person name="Malik S.-B."/>
            <person name="Maier U.G."/>
            <person name="McRose D."/>
            <person name="Mock T."/>
            <person name="Neilson J.A."/>
            <person name="Onodera N.T."/>
            <person name="Poole A.M."/>
            <person name="Pritham E.J."/>
            <person name="Richards T.A."/>
            <person name="Rocap G."/>
            <person name="Roy S.W."/>
            <person name="Sarai C."/>
            <person name="Schaack S."/>
            <person name="Shirato S."/>
            <person name="Slamovits C.H."/>
            <person name="Spencer D.F."/>
            <person name="Suzuki S."/>
            <person name="Worden A.Z."/>
            <person name="Zauner S."/>
            <person name="Barry K."/>
            <person name="Bell C."/>
            <person name="Bharti A.K."/>
            <person name="Crow J.A."/>
            <person name="Grimwood J."/>
            <person name="Kramer R."/>
            <person name="Lindquist E."/>
            <person name="Lucas S."/>
            <person name="Salamov A."/>
            <person name="McFadden G.I."/>
            <person name="Lane C.E."/>
            <person name="Keeling P.J."/>
            <person name="Gray M.W."/>
            <person name="Grigoriev I.V."/>
            <person name="Archibald J.M."/>
        </authorList>
    </citation>
    <scope>NUCLEOTIDE SEQUENCE</scope>
    <source>
        <strain evidence="5">CCMP2712</strain>
    </source>
</reference>
<sequence>MVSFYRLHPLQDPEDLARRLRAAWEPLGVLGRVYVAREGINAQVSVPDNMLELFKQTVTAHSELDGVYLNCDEPLSKEYAPFSKLQIKPRKHVLADGLPRSLDWRENGAKLSPAEWHSKVEQLNKEEEGAKPILIDIRNFYESEVGLFKGAKALDTVTFRDTWDALKETLKGVSKEKEILTYCTGGIRCEKANAYIIQELGYKNVSALRGGIVNYAQYVKEKHNSSRSQFLGVNHVFDQRLGQRVGEEVLSRCINCGCSSDVQTDCANTHCPRPFARRRYIQCQECAIRQDGCCCSECADEKKAREQRDETQRRLEELQVSLRRELRSRKKSKDTAAEAAEEEEQRLAAL</sequence>
<dbReference type="SMART" id="SM00450">
    <property type="entry name" value="RHOD"/>
    <property type="match status" value="1"/>
</dbReference>
<dbReference type="EnsemblProtists" id="EKX46237">
    <property type="protein sequence ID" value="EKX46237"/>
    <property type="gene ID" value="GUITHDRAFT_70716"/>
</dbReference>
<evidence type="ECO:0000256" key="1">
    <source>
        <dbReference type="SAM" id="MobiDB-lite"/>
    </source>
</evidence>
<keyword evidence="5" id="KW-1185">Reference proteome</keyword>
<dbReference type="PANTHER" id="PTHR43846">
    <property type="entry name" value="UPF0176 PROTEIN YCEA"/>
    <property type="match status" value="1"/>
</dbReference>
<reference evidence="3 5" key="1">
    <citation type="journal article" date="2012" name="Nature">
        <title>Algal genomes reveal evolutionary mosaicism and the fate of nucleomorphs.</title>
        <authorList>
            <consortium name="DOE Joint Genome Institute"/>
            <person name="Curtis B.A."/>
            <person name="Tanifuji G."/>
            <person name="Burki F."/>
            <person name="Gruber A."/>
            <person name="Irimia M."/>
            <person name="Maruyama S."/>
            <person name="Arias M.C."/>
            <person name="Ball S.G."/>
            <person name="Gile G.H."/>
            <person name="Hirakawa Y."/>
            <person name="Hopkins J.F."/>
            <person name="Kuo A."/>
            <person name="Rensing S.A."/>
            <person name="Schmutz J."/>
            <person name="Symeonidi A."/>
            <person name="Elias M."/>
            <person name="Eveleigh R.J."/>
            <person name="Herman E.K."/>
            <person name="Klute M.J."/>
            <person name="Nakayama T."/>
            <person name="Obornik M."/>
            <person name="Reyes-Prieto A."/>
            <person name="Armbrust E.V."/>
            <person name="Aves S.J."/>
            <person name="Beiko R.G."/>
            <person name="Coutinho P."/>
            <person name="Dacks J.B."/>
            <person name="Durnford D.G."/>
            <person name="Fast N.M."/>
            <person name="Green B.R."/>
            <person name="Grisdale C.J."/>
            <person name="Hempel F."/>
            <person name="Henrissat B."/>
            <person name="Hoppner M.P."/>
            <person name="Ishida K."/>
            <person name="Kim E."/>
            <person name="Koreny L."/>
            <person name="Kroth P.G."/>
            <person name="Liu Y."/>
            <person name="Malik S.B."/>
            <person name="Maier U.G."/>
            <person name="McRose D."/>
            <person name="Mock T."/>
            <person name="Neilson J.A."/>
            <person name="Onodera N.T."/>
            <person name="Poole A.M."/>
            <person name="Pritham E.J."/>
            <person name="Richards T.A."/>
            <person name="Rocap G."/>
            <person name="Roy S.W."/>
            <person name="Sarai C."/>
            <person name="Schaack S."/>
            <person name="Shirato S."/>
            <person name="Slamovits C.H."/>
            <person name="Spencer D.F."/>
            <person name="Suzuki S."/>
            <person name="Worden A.Z."/>
            <person name="Zauner S."/>
            <person name="Barry K."/>
            <person name="Bell C."/>
            <person name="Bharti A.K."/>
            <person name="Crow J.A."/>
            <person name="Grimwood J."/>
            <person name="Kramer R."/>
            <person name="Lindquist E."/>
            <person name="Lucas S."/>
            <person name="Salamov A."/>
            <person name="McFadden G.I."/>
            <person name="Lane C.E."/>
            <person name="Keeling P.J."/>
            <person name="Gray M.W."/>
            <person name="Grigoriev I.V."/>
            <person name="Archibald J.M."/>
        </authorList>
    </citation>
    <scope>NUCLEOTIDE SEQUENCE</scope>
    <source>
        <strain evidence="3 5">CCMP2712</strain>
    </source>
</reference>
<dbReference type="Gene3D" id="3.40.250.10">
    <property type="entry name" value="Rhodanese-like domain"/>
    <property type="match status" value="1"/>
</dbReference>
<reference evidence="4" key="3">
    <citation type="submission" date="2016-03" db="UniProtKB">
        <authorList>
            <consortium name="EnsemblProtists"/>
        </authorList>
    </citation>
    <scope>IDENTIFICATION</scope>
</reference>
<dbReference type="SUPFAM" id="SSF52821">
    <property type="entry name" value="Rhodanese/Cell cycle control phosphatase"/>
    <property type="match status" value="1"/>
</dbReference>
<evidence type="ECO:0000313" key="5">
    <source>
        <dbReference type="Proteomes" id="UP000011087"/>
    </source>
</evidence>
<dbReference type="AlphaFoldDB" id="L1JD61"/>
<dbReference type="Gene3D" id="3.30.70.100">
    <property type="match status" value="1"/>
</dbReference>
<feature type="domain" description="Rhodanese" evidence="2">
    <location>
        <begin position="128"/>
        <end position="224"/>
    </location>
</feature>
<organism evidence="3">
    <name type="scientific">Guillardia theta (strain CCMP2712)</name>
    <name type="common">Cryptophyte</name>
    <dbReference type="NCBI Taxonomy" id="905079"/>
    <lineage>
        <taxon>Eukaryota</taxon>
        <taxon>Cryptophyceae</taxon>
        <taxon>Pyrenomonadales</taxon>
        <taxon>Geminigeraceae</taxon>
        <taxon>Guillardia</taxon>
    </lineage>
</organism>
<dbReference type="GeneID" id="17302872"/>
<dbReference type="HOGENOM" id="CLU_038878_1_1_1"/>
<dbReference type="PANTHER" id="PTHR43846:SF1">
    <property type="entry name" value="TRNA URIDINE(34) HYDROXYLASE"/>
    <property type="match status" value="1"/>
</dbReference>
<dbReference type="PROSITE" id="PS50206">
    <property type="entry name" value="RHODANESE_3"/>
    <property type="match status" value="1"/>
</dbReference>
<dbReference type="InterPro" id="IPR022111">
    <property type="entry name" value="Rhodanese_C"/>
</dbReference>
<dbReference type="Pfam" id="PF12368">
    <property type="entry name" value="Rhodanese_C"/>
    <property type="match status" value="1"/>
</dbReference>
<dbReference type="PaxDb" id="55529-EKX46237"/>
<dbReference type="EMBL" id="JH992995">
    <property type="protein sequence ID" value="EKX46237.1"/>
    <property type="molecule type" value="Genomic_DNA"/>
</dbReference>
<evidence type="ECO:0000259" key="2">
    <source>
        <dbReference type="PROSITE" id="PS50206"/>
    </source>
</evidence>
<dbReference type="OMA" id="VDFRNHY"/>
<proteinExistence type="predicted"/>
<dbReference type="InterPro" id="IPR036873">
    <property type="entry name" value="Rhodanese-like_dom_sf"/>
</dbReference>
<dbReference type="RefSeq" id="XP_005833217.1">
    <property type="nucleotide sequence ID" value="XM_005833160.1"/>
</dbReference>
<dbReference type="InterPro" id="IPR040503">
    <property type="entry name" value="TRHO_N"/>
</dbReference>